<dbReference type="NCBIfam" id="TIGR01462">
    <property type="entry name" value="greA"/>
    <property type="match status" value="1"/>
</dbReference>
<dbReference type="SUPFAM" id="SSF46557">
    <property type="entry name" value="GreA transcript cleavage protein, N-terminal domain"/>
    <property type="match status" value="1"/>
</dbReference>
<keyword evidence="13" id="KW-0648">Protein biosynthesis</keyword>
<dbReference type="NCBIfam" id="NF001263">
    <property type="entry name" value="PRK00226.1-4"/>
    <property type="match status" value="1"/>
</dbReference>
<dbReference type="InterPro" id="IPR006359">
    <property type="entry name" value="Tscrpt_elong_fac_GreA"/>
</dbReference>
<dbReference type="InterPro" id="IPR018151">
    <property type="entry name" value="TF_GreA/GreB_CS"/>
</dbReference>
<evidence type="ECO:0000313" key="13">
    <source>
        <dbReference type="EMBL" id="PIT90485.1"/>
    </source>
</evidence>
<dbReference type="InterPro" id="IPR036805">
    <property type="entry name" value="Tscrpt_elong_fac_GreA/B_N_sf"/>
</dbReference>
<feature type="domain" description="Transcription elongation factor GreA/GreB C-terminal" evidence="11">
    <location>
        <begin position="81"/>
        <end position="151"/>
    </location>
</feature>
<evidence type="ECO:0000256" key="4">
    <source>
        <dbReference type="ARBA" id="ARBA00023125"/>
    </source>
</evidence>
<dbReference type="InterPro" id="IPR028624">
    <property type="entry name" value="Tscrpt_elong_fac_GreA/B"/>
</dbReference>
<dbReference type="SUPFAM" id="SSF54534">
    <property type="entry name" value="FKBP-like"/>
    <property type="match status" value="1"/>
</dbReference>
<dbReference type="PANTHER" id="PTHR30437:SF4">
    <property type="entry name" value="TRANSCRIPTION ELONGATION FACTOR GREA"/>
    <property type="match status" value="1"/>
</dbReference>
<evidence type="ECO:0000256" key="10">
    <source>
        <dbReference type="SAM" id="MobiDB-lite"/>
    </source>
</evidence>
<dbReference type="GO" id="GO:0003746">
    <property type="term" value="F:translation elongation factor activity"/>
    <property type="evidence" value="ECO:0007669"/>
    <property type="project" value="UniProtKB-KW"/>
</dbReference>
<comment type="function">
    <text evidence="6 8 9">Necessary for efficient RNA polymerase transcription elongation past template-encoded arresting sites. The arresting sites in DNA have the property of trapping a certain fraction of elongating RNA polymerases that pass through, resulting in locked ternary complexes. Cleavage of the nascent transcript by cleavage factors such as GreA or GreB allows the resumption of elongation from the new 3'terminus. GreA releases sequences of 2 to 3 nucleotides.</text>
</comment>
<evidence type="ECO:0000256" key="1">
    <source>
        <dbReference type="ARBA" id="ARBA00008213"/>
    </source>
</evidence>
<protein>
    <recommendedName>
        <fullName evidence="2 8">Transcription elongation factor GreA</fullName>
    </recommendedName>
    <alternativeName>
        <fullName evidence="7 8">Transcript cleavage factor GreA</fullName>
    </alternativeName>
</protein>
<keyword evidence="5 8" id="KW-0804">Transcription</keyword>
<keyword evidence="4 8" id="KW-0238">DNA-binding</keyword>
<evidence type="ECO:0000256" key="6">
    <source>
        <dbReference type="ARBA" id="ARBA00024916"/>
    </source>
</evidence>
<dbReference type="Proteomes" id="UP000230543">
    <property type="component" value="Unassembled WGS sequence"/>
</dbReference>
<accession>A0A2M6WCL8</accession>
<evidence type="ECO:0000256" key="9">
    <source>
        <dbReference type="RuleBase" id="RU000556"/>
    </source>
</evidence>
<gene>
    <name evidence="8" type="primary">greA</name>
    <name evidence="13" type="ORF">COU22_01930</name>
</gene>
<dbReference type="PIRSF" id="PIRSF006092">
    <property type="entry name" value="GreA_GreB"/>
    <property type="match status" value="1"/>
</dbReference>
<feature type="region of interest" description="Disordered" evidence="10">
    <location>
        <begin position="26"/>
        <end position="60"/>
    </location>
</feature>
<evidence type="ECO:0000313" key="14">
    <source>
        <dbReference type="Proteomes" id="UP000230543"/>
    </source>
</evidence>
<dbReference type="EMBL" id="PFBO01000059">
    <property type="protein sequence ID" value="PIT90485.1"/>
    <property type="molecule type" value="Genomic_DNA"/>
</dbReference>
<evidence type="ECO:0000259" key="12">
    <source>
        <dbReference type="Pfam" id="PF03449"/>
    </source>
</evidence>
<feature type="domain" description="Transcription elongation factor GreA/GreB N-terminal" evidence="12">
    <location>
        <begin position="6"/>
        <end position="75"/>
    </location>
</feature>
<dbReference type="InterPro" id="IPR036953">
    <property type="entry name" value="GreA/GreB_C_sf"/>
</dbReference>
<dbReference type="InterPro" id="IPR001437">
    <property type="entry name" value="Tscrpt_elong_fac_GreA/B_C"/>
</dbReference>
<dbReference type="PROSITE" id="PS00830">
    <property type="entry name" value="GREAB_2"/>
    <property type="match status" value="1"/>
</dbReference>
<keyword evidence="13" id="KW-0251">Elongation factor</keyword>
<keyword evidence="3 8" id="KW-0805">Transcription regulation</keyword>
<feature type="compositionally biased region" description="Basic and acidic residues" evidence="10">
    <location>
        <begin position="27"/>
        <end position="60"/>
    </location>
</feature>
<proteinExistence type="inferred from homology"/>
<reference evidence="14" key="1">
    <citation type="submission" date="2017-09" db="EMBL/GenBank/DDBJ databases">
        <title>Depth-based differentiation of microbial function through sediment-hosted aquifers and enrichment of novel symbionts in the deep terrestrial subsurface.</title>
        <authorList>
            <person name="Probst A.J."/>
            <person name="Ladd B."/>
            <person name="Jarett J.K."/>
            <person name="Geller-Mcgrath D.E."/>
            <person name="Sieber C.M.K."/>
            <person name="Emerson J.B."/>
            <person name="Anantharaman K."/>
            <person name="Thomas B.C."/>
            <person name="Malmstrom R."/>
            <person name="Stieglmeier M."/>
            <person name="Klingl A."/>
            <person name="Woyke T."/>
            <person name="Ryan C.M."/>
            <person name="Banfield J.F."/>
        </authorList>
    </citation>
    <scope>NUCLEOTIDE SEQUENCE [LARGE SCALE GENOMIC DNA]</scope>
</reference>
<evidence type="ECO:0000256" key="7">
    <source>
        <dbReference type="ARBA" id="ARBA00030776"/>
    </source>
</evidence>
<dbReference type="GO" id="GO:0003677">
    <property type="term" value="F:DNA binding"/>
    <property type="evidence" value="ECO:0007669"/>
    <property type="project" value="UniProtKB-UniRule"/>
</dbReference>
<dbReference type="Pfam" id="PF03449">
    <property type="entry name" value="GreA_GreB_N"/>
    <property type="match status" value="1"/>
</dbReference>
<dbReference type="GO" id="GO:0032784">
    <property type="term" value="P:regulation of DNA-templated transcription elongation"/>
    <property type="evidence" value="ECO:0007669"/>
    <property type="project" value="UniProtKB-UniRule"/>
</dbReference>
<dbReference type="PANTHER" id="PTHR30437">
    <property type="entry name" value="TRANSCRIPTION ELONGATION FACTOR GREA"/>
    <property type="match status" value="1"/>
</dbReference>
<dbReference type="GO" id="GO:0006354">
    <property type="term" value="P:DNA-templated transcription elongation"/>
    <property type="evidence" value="ECO:0007669"/>
    <property type="project" value="TreeGrafter"/>
</dbReference>
<dbReference type="FunFam" id="1.10.287.180:FF:000001">
    <property type="entry name" value="Transcription elongation factor GreA"/>
    <property type="match status" value="1"/>
</dbReference>
<dbReference type="HAMAP" id="MF_00105">
    <property type="entry name" value="GreA_GreB"/>
    <property type="match status" value="1"/>
</dbReference>
<comment type="caution">
    <text evidence="13">The sequence shown here is derived from an EMBL/GenBank/DDBJ whole genome shotgun (WGS) entry which is preliminary data.</text>
</comment>
<evidence type="ECO:0000256" key="2">
    <source>
        <dbReference type="ARBA" id="ARBA00013729"/>
    </source>
</evidence>
<organism evidence="13 14">
    <name type="scientific">Candidatus Komeilibacteria bacterium CG10_big_fil_rev_8_21_14_0_10_41_13</name>
    <dbReference type="NCBI Taxonomy" id="1974476"/>
    <lineage>
        <taxon>Bacteria</taxon>
        <taxon>Candidatus Komeiliibacteriota</taxon>
    </lineage>
</organism>
<dbReference type="PROSITE" id="PS00829">
    <property type="entry name" value="GREAB_1"/>
    <property type="match status" value="1"/>
</dbReference>
<dbReference type="AlphaFoldDB" id="A0A2M6WCL8"/>
<evidence type="ECO:0000256" key="3">
    <source>
        <dbReference type="ARBA" id="ARBA00023015"/>
    </source>
</evidence>
<dbReference type="InterPro" id="IPR023459">
    <property type="entry name" value="Tscrpt_elong_fac_GreA/B_fam"/>
</dbReference>
<dbReference type="GO" id="GO:0070063">
    <property type="term" value="F:RNA polymerase binding"/>
    <property type="evidence" value="ECO:0007669"/>
    <property type="project" value="InterPro"/>
</dbReference>
<evidence type="ECO:0000256" key="5">
    <source>
        <dbReference type="ARBA" id="ARBA00023163"/>
    </source>
</evidence>
<evidence type="ECO:0000259" key="11">
    <source>
        <dbReference type="Pfam" id="PF01272"/>
    </source>
</evidence>
<dbReference type="Gene3D" id="1.10.287.180">
    <property type="entry name" value="Transcription elongation factor, GreA/GreB, N-terminal domain"/>
    <property type="match status" value="1"/>
</dbReference>
<name>A0A2M6WCL8_9BACT</name>
<dbReference type="FunFam" id="3.10.50.30:FF:000001">
    <property type="entry name" value="Transcription elongation factor GreA"/>
    <property type="match status" value="1"/>
</dbReference>
<evidence type="ECO:0000256" key="8">
    <source>
        <dbReference type="HAMAP-Rule" id="MF_00105"/>
    </source>
</evidence>
<dbReference type="Pfam" id="PF01272">
    <property type="entry name" value="GreA_GreB"/>
    <property type="match status" value="1"/>
</dbReference>
<dbReference type="Gene3D" id="3.10.50.30">
    <property type="entry name" value="Transcription elongation factor, GreA/GreB, C-terminal domain"/>
    <property type="match status" value="1"/>
</dbReference>
<comment type="similarity">
    <text evidence="1 8 9">Belongs to the GreA/GreB family.</text>
</comment>
<sequence length="152" mass="16888">MTEDNILTPEGKNKLEEELNYLKNTKRKDITERIETAKEHGDLSENAEYHEAREDQSFTEGRIKEIEHILKNATVVMADKSGHVQVGSKVSVEMEGNQFEFSIVGSHEGDPSQGMLSCDSPIGEALLGKKAGDQVEIKTPKGLVSYTIKKVQ</sequence>
<dbReference type="InterPro" id="IPR022691">
    <property type="entry name" value="Tscrpt_elong_fac_GreA/B_N"/>
</dbReference>